<dbReference type="Pfam" id="PF00512">
    <property type="entry name" value="HisKA"/>
    <property type="match status" value="1"/>
</dbReference>
<evidence type="ECO:0000256" key="1">
    <source>
        <dbReference type="ARBA" id="ARBA00022543"/>
    </source>
</evidence>
<dbReference type="EMBL" id="JAQQAF010000001">
    <property type="protein sequence ID" value="KAJ8514039.1"/>
    <property type="molecule type" value="Genomic_DNA"/>
</dbReference>
<dbReference type="InterPro" id="IPR003661">
    <property type="entry name" value="HisK_dim/P_dom"/>
</dbReference>
<gene>
    <name evidence="6" type="ORF">OPV22_004473</name>
</gene>
<dbReference type="Gene3D" id="3.30.450.20">
    <property type="entry name" value="PAS domain"/>
    <property type="match status" value="1"/>
</dbReference>
<evidence type="ECO:0000256" key="4">
    <source>
        <dbReference type="ARBA" id="ARBA00023170"/>
    </source>
</evidence>
<keyword evidence="4" id="KW-0675">Receptor</keyword>
<dbReference type="PRINTS" id="PR01033">
    <property type="entry name" value="PHYTOCHROME"/>
</dbReference>
<dbReference type="Pfam" id="PF00989">
    <property type="entry name" value="PAS"/>
    <property type="match status" value="1"/>
</dbReference>
<protein>
    <recommendedName>
        <fullName evidence="5">PAS domain-containing protein</fullName>
    </recommendedName>
</protein>
<keyword evidence="1" id="KW-0600">Photoreceptor protein</keyword>
<dbReference type="InterPro" id="IPR001294">
    <property type="entry name" value="Phytochrome"/>
</dbReference>
<dbReference type="GO" id="GO:0000155">
    <property type="term" value="F:phosphorelay sensor kinase activity"/>
    <property type="evidence" value="ECO:0007669"/>
    <property type="project" value="InterPro"/>
</dbReference>
<dbReference type="NCBIfam" id="TIGR00229">
    <property type="entry name" value="sensory_box"/>
    <property type="match status" value="1"/>
</dbReference>
<evidence type="ECO:0000313" key="7">
    <source>
        <dbReference type="Proteomes" id="UP001222027"/>
    </source>
</evidence>
<evidence type="ECO:0000259" key="5">
    <source>
        <dbReference type="PROSITE" id="PS50112"/>
    </source>
</evidence>
<dbReference type="SUPFAM" id="SSF55785">
    <property type="entry name" value="PYP-like sensor domain (PAS domain)"/>
    <property type="match status" value="1"/>
</dbReference>
<dbReference type="InterPro" id="IPR035965">
    <property type="entry name" value="PAS-like_dom_sf"/>
</dbReference>
<dbReference type="CDD" id="cd00082">
    <property type="entry name" value="HisKA"/>
    <property type="match status" value="1"/>
</dbReference>
<dbReference type="CDD" id="cd00130">
    <property type="entry name" value="PAS"/>
    <property type="match status" value="1"/>
</dbReference>
<dbReference type="Proteomes" id="UP001222027">
    <property type="component" value="Unassembled WGS sequence"/>
</dbReference>
<dbReference type="AlphaFoldDB" id="A0AAV8S3Q1"/>
<organism evidence="6 7">
    <name type="scientific">Ensete ventricosum</name>
    <name type="common">Abyssinian banana</name>
    <name type="synonym">Musa ensete</name>
    <dbReference type="NCBI Taxonomy" id="4639"/>
    <lineage>
        <taxon>Eukaryota</taxon>
        <taxon>Viridiplantae</taxon>
        <taxon>Streptophyta</taxon>
        <taxon>Embryophyta</taxon>
        <taxon>Tracheophyta</taxon>
        <taxon>Spermatophyta</taxon>
        <taxon>Magnoliopsida</taxon>
        <taxon>Liliopsida</taxon>
        <taxon>Zingiberales</taxon>
        <taxon>Musaceae</taxon>
        <taxon>Ensete</taxon>
    </lineage>
</organism>
<sequence length="444" mass="50164">MQCTSKCGSLQGDTTDDDSKIIVNAPPLDDGKKIQWVDELHTITNEMVCLIETASVPIWAIDASGNINVWNSKAADLTGLPVQEATGVPLIDFVEDDSVEVAKKVLQLALRDEHILHIVFFIHDMKDNIVHVCFVGQDVTRQKLMMDKYTCIQSDYVAIVQNPSELIPPIFKIDESGCYSEWNSAMEMVKDHDTLTKLKIVLNGVMAGEDDNKFIFGFLDINGKYVEALLSVNKRMNSEGKIAGTLCFLHVASPELQHALQVQKMSEQVATNSIKELAYLRQEIRNSLNGITLMQDLMETTDLTEEQKQLLRRKALYQEQLAKILDDMDLKSIEHCYMELDSVEFHLREALDVVINQKGTYGDPGVKIVHIEFRIIHPAPGIPEALVQEMFHHGQGISREGLGLYAQPKARQDHERHRATVSQKQRGHRSSFLLLEFPLVKPHR</sequence>
<dbReference type="GO" id="GO:0006355">
    <property type="term" value="P:regulation of DNA-templated transcription"/>
    <property type="evidence" value="ECO:0007669"/>
    <property type="project" value="InterPro"/>
</dbReference>
<dbReference type="InterPro" id="IPR013767">
    <property type="entry name" value="PAS_fold"/>
</dbReference>
<keyword evidence="2" id="KW-0716">Sensory transduction</keyword>
<dbReference type="PROSITE" id="PS50112">
    <property type="entry name" value="PAS"/>
    <property type="match status" value="1"/>
</dbReference>
<dbReference type="InterPro" id="IPR000014">
    <property type="entry name" value="PAS"/>
</dbReference>
<keyword evidence="7" id="KW-1185">Reference proteome</keyword>
<evidence type="ECO:0000256" key="2">
    <source>
        <dbReference type="ARBA" id="ARBA00022606"/>
    </source>
</evidence>
<proteinExistence type="predicted"/>
<dbReference type="SMART" id="SM00091">
    <property type="entry name" value="PAS"/>
    <property type="match status" value="1"/>
</dbReference>
<evidence type="ECO:0000313" key="6">
    <source>
        <dbReference type="EMBL" id="KAJ8514039.1"/>
    </source>
</evidence>
<dbReference type="PANTHER" id="PTHR47876:SF3">
    <property type="entry name" value="PHYTOCHROME 1"/>
    <property type="match status" value="1"/>
</dbReference>
<comment type="caution">
    <text evidence="6">The sequence shown here is derived from an EMBL/GenBank/DDBJ whole genome shotgun (WGS) entry which is preliminary data.</text>
</comment>
<accession>A0AAV8S3Q1</accession>
<dbReference type="GO" id="GO:0009881">
    <property type="term" value="F:photoreceptor activity"/>
    <property type="evidence" value="ECO:0007669"/>
    <property type="project" value="UniProtKB-KW"/>
</dbReference>
<keyword evidence="3" id="KW-0157">Chromophore</keyword>
<evidence type="ECO:0000256" key="3">
    <source>
        <dbReference type="ARBA" id="ARBA00022991"/>
    </source>
</evidence>
<dbReference type="PANTHER" id="PTHR47876">
    <property type="entry name" value="OS08G0260000 PROTEIN"/>
    <property type="match status" value="1"/>
</dbReference>
<feature type="domain" description="PAS" evidence="5">
    <location>
        <begin position="43"/>
        <end position="113"/>
    </location>
</feature>
<dbReference type="GO" id="GO:0009584">
    <property type="term" value="P:detection of visible light"/>
    <property type="evidence" value="ECO:0007669"/>
    <property type="project" value="InterPro"/>
</dbReference>
<reference evidence="6 7" key="1">
    <citation type="submission" date="2022-12" db="EMBL/GenBank/DDBJ databases">
        <title>Chromosome-scale assembly of the Ensete ventricosum genome.</title>
        <authorList>
            <person name="Dussert Y."/>
            <person name="Stocks J."/>
            <person name="Wendawek A."/>
            <person name="Woldeyes F."/>
            <person name="Nichols R.A."/>
            <person name="Borrell J.S."/>
        </authorList>
    </citation>
    <scope>NUCLEOTIDE SEQUENCE [LARGE SCALE GENOMIC DNA]</scope>
    <source>
        <strain evidence="7">cv. Maze</strain>
        <tissue evidence="6">Seeds</tissue>
    </source>
</reference>
<name>A0AAV8S3Q1_ENSVE</name>